<dbReference type="InterPro" id="IPR004252">
    <property type="entry name" value="Probable_transposase_24"/>
</dbReference>
<feature type="domain" description="Transposase-associated" evidence="2">
    <location>
        <begin position="7"/>
        <end position="86"/>
    </location>
</feature>
<dbReference type="Pfam" id="PF13963">
    <property type="entry name" value="Transpos_assoc"/>
    <property type="match status" value="1"/>
</dbReference>
<dbReference type="InterPro" id="IPR029480">
    <property type="entry name" value="Transpos_assoc"/>
</dbReference>
<proteinExistence type="predicted"/>
<evidence type="ECO:0000259" key="2">
    <source>
        <dbReference type="Pfam" id="PF13963"/>
    </source>
</evidence>
<dbReference type="EMBL" id="JAINDJ010000006">
    <property type="protein sequence ID" value="KAG9445284.1"/>
    <property type="molecule type" value="Genomic_DNA"/>
</dbReference>
<sequence length="497" mass="57336">MDYLADKSWMFKYTNKFSRCDQSFVDGVHFFVEYAKKNKGITGKGVMLCPCAKCENKFNQDTEMIAFHIVKEGFFRGYTTWHFHGESRKRPREENQGDAGHGRQMESMLNDAFLQETGETSTRQCRTSPAVCSNNETQEQPIVETSKARRGRGPTMGKTLIPPPGQKWLCMVANNLVEDGEGGALSHQLGIYSRTWSYFPLNIQWECQAPGVFDEILKDLKKHYVFRYLEGNALVPDEVVKTICKKSLCQMVKKWRNKLKKKYDEMDQESRKICPDPRLTQAEWESIVKYWAKSDVIESSKRNKANRAHAQAFHTLGSKSIARHYMEERKRLGDDFTILGSYLSAHRRKDGSYLNKYTQEKCVEVERVFHEKNLQQSQETTDLPPILDQVFGRHHGGFERGMGGGWSRRSHQYSSTSATRIEVLSTQVSVVQDEKKAMMETIENFKETHKEEIRALEARMEEKLQAQLQAQAKMFMDIMKTRLSAFDSSSSQDPPDT</sequence>
<feature type="coiled-coil region" evidence="1">
    <location>
        <begin position="439"/>
        <end position="473"/>
    </location>
</feature>
<gene>
    <name evidence="3" type="ORF">H6P81_016624</name>
</gene>
<name>A0AAV7EAH8_ARIFI</name>
<accession>A0AAV7EAH8</accession>
<dbReference type="Proteomes" id="UP000825729">
    <property type="component" value="Unassembled WGS sequence"/>
</dbReference>
<protein>
    <recommendedName>
        <fullName evidence="2">Transposase-associated domain-containing protein</fullName>
    </recommendedName>
</protein>
<dbReference type="Pfam" id="PF03004">
    <property type="entry name" value="Transposase_24"/>
    <property type="match status" value="1"/>
</dbReference>
<evidence type="ECO:0000313" key="4">
    <source>
        <dbReference type="Proteomes" id="UP000825729"/>
    </source>
</evidence>
<comment type="caution">
    <text evidence="3">The sequence shown here is derived from an EMBL/GenBank/DDBJ whole genome shotgun (WGS) entry which is preliminary data.</text>
</comment>
<reference evidence="3 4" key="1">
    <citation type="submission" date="2021-07" db="EMBL/GenBank/DDBJ databases">
        <title>The Aristolochia fimbriata genome: insights into angiosperm evolution, floral development and chemical biosynthesis.</title>
        <authorList>
            <person name="Jiao Y."/>
        </authorList>
    </citation>
    <scope>NUCLEOTIDE SEQUENCE [LARGE SCALE GENOMIC DNA]</scope>
    <source>
        <strain evidence="3">IBCAS-2021</strain>
        <tissue evidence="3">Leaf</tissue>
    </source>
</reference>
<evidence type="ECO:0000313" key="3">
    <source>
        <dbReference type="EMBL" id="KAG9445284.1"/>
    </source>
</evidence>
<organism evidence="3 4">
    <name type="scientific">Aristolochia fimbriata</name>
    <name type="common">White veined hardy Dutchman's pipe vine</name>
    <dbReference type="NCBI Taxonomy" id="158543"/>
    <lineage>
        <taxon>Eukaryota</taxon>
        <taxon>Viridiplantae</taxon>
        <taxon>Streptophyta</taxon>
        <taxon>Embryophyta</taxon>
        <taxon>Tracheophyta</taxon>
        <taxon>Spermatophyta</taxon>
        <taxon>Magnoliopsida</taxon>
        <taxon>Magnoliidae</taxon>
        <taxon>Piperales</taxon>
        <taxon>Aristolochiaceae</taxon>
        <taxon>Aristolochia</taxon>
    </lineage>
</organism>
<keyword evidence="4" id="KW-1185">Reference proteome</keyword>
<dbReference type="PANTHER" id="PTHR33144">
    <property type="entry name" value="OS10G0409366 PROTEIN-RELATED"/>
    <property type="match status" value="1"/>
</dbReference>
<dbReference type="AlphaFoldDB" id="A0AAV7EAH8"/>
<keyword evidence="1" id="KW-0175">Coiled coil</keyword>
<dbReference type="PANTHER" id="PTHR33144:SF46">
    <property type="entry name" value="OS04G0610000 PROTEIN"/>
    <property type="match status" value="1"/>
</dbReference>
<evidence type="ECO:0000256" key="1">
    <source>
        <dbReference type="SAM" id="Coils"/>
    </source>
</evidence>